<dbReference type="GeneID" id="90073766"/>
<evidence type="ECO:0000256" key="7">
    <source>
        <dbReference type="ARBA" id="ARBA00037472"/>
    </source>
</evidence>
<proteinExistence type="inferred from homology"/>
<keyword evidence="5" id="KW-0813">Transport</keyword>
<dbReference type="InterPro" id="IPR007568">
    <property type="entry name" value="RTA1"/>
</dbReference>
<dbReference type="GO" id="GO:0005886">
    <property type="term" value="C:plasma membrane"/>
    <property type="evidence" value="ECO:0007669"/>
    <property type="project" value="UniProtKB-SubCell"/>
</dbReference>
<feature type="transmembrane region" description="Helical" evidence="10">
    <location>
        <begin position="72"/>
        <end position="89"/>
    </location>
</feature>
<dbReference type="PANTHER" id="PTHR31465">
    <property type="entry name" value="PROTEIN RTA1-RELATED"/>
    <property type="match status" value="1"/>
</dbReference>
<feature type="transmembrane region" description="Helical" evidence="10">
    <location>
        <begin position="101"/>
        <end position="123"/>
    </location>
</feature>
<feature type="transmembrane region" description="Helical" evidence="10">
    <location>
        <begin position="44"/>
        <end position="65"/>
    </location>
</feature>
<evidence type="ECO:0000256" key="9">
    <source>
        <dbReference type="SAM" id="MobiDB-lite"/>
    </source>
</evidence>
<keyword evidence="4 10" id="KW-1133">Transmembrane helix</keyword>
<accession>A0AAV5QMJ9</accession>
<evidence type="ECO:0000256" key="10">
    <source>
        <dbReference type="SAM" id="Phobius"/>
    </source>
</evidence>
<dbReference type="Pfam" id="PF04479">
    <property type="entry name" value="RTA1"/>
    <property type="match status" value="1"/>
</dbReference>
<reference evidence="11 12" key="1">
    <citation type="journal article" date="2023" name="Elife">
        <title>Identification of key yeast species and microbe-microbe interactions impacting larval growth of Drosophila in the wild.</title>
        <authorList>
            <person name="Mure A."/>
            <person name="Sugiura Y."/>
            <person name="Maeda R."/>
            <person name="Honda K."/>
            <person name="Sakurai N."/>
            <person name="Takahashi Y."/>
            <person name="Watada M."/>
            <person name="Katoh T."/>
            <person name="Gotoh A."/>
            <person name="Gotoh Y."/>
            <person name="Taniguchi I."/>
            <person name="Nakamura K."/>
            <person name="Hayashi T."/>
            <person name="Katayama T."/>
            <person name="Uemura T."/>
            <person name="Hattori Y."/>
        </authorList>
    </citation>
    <scope>NUCLEOTIDE SEQUENCE [LARGE SCALE GENOMIC DNA]</scope>
    <source>
        <strain evidence="11 12">SC-9</strain>
    </source>
</reference>
<evidence type="ECO:0000256" key="6">
    <source>
        <dbReference type="ARBA" id="ARBA00023136"/>
    </source>
</evidence>
<evidence type="ECO:0000256" key="3">
    <source>
        <dbReference type="ARBA" id="ARBA00022692"/>
    </source>
</evidence>
<feature type="compositionally biased region" description="Polar residues" evidence="9">
    <location>
        <begin position="332"/>
        <end position="353"/>
    </location>
</feature>
<dbReference type="EMBL" id="BTFZ01000011">
    <property type="protein sequence ID" value="GMM35791.1"/>
    <property type="molecule type" value="Genomic_DNA"/>
</dbReference>
<feature type="transmembrane region" description="Helical" evidence="10">
    <location>
        <begin position="144"/>
        <end position="168"/>
    </location>
</feature>
<sequence length="362" mass="40468">MSSSTLTTALQSATASVVAAAANNSSSVESLDTYYGMIPSKGGNMAFAILFGIAVMAHIGLGIWYKQRWIGVAFFFGLGLEIIGYAARTKAHDVPNGQDEFLAQIICLTIAPCFVMAAYYYLLAKFVIIYGQRFSFFPPIYYSYLFITCDIVSLVLQAAGGGSAAISMENNQPTDSGTHIMVAGLAFQVATMTVFLFFWFYFFNNVYFVSSKEGDYSHHKLTIKNFFDTDYKDELFSPQYVEIRKSKLFKWFPFIVLLGTIAIYTRCIYRVIELAQGWNGFLITHENYVFVLDGMMILLAAYVLIPPFYPGFIFGRNTKVVVPKSLKLSSQRRGLNDDQQQINNNTKSALTEGSDSEVPEDV</sequence>
<keyword evidence="3 10" id="KW-0812">Transmembrane</keyword>
<evidence type="ECO:0000256" key="8">
    <source>
        <dbReference type="ARBA" id="ARBA00041117"/>
    </source>
</evidence>
<evidence type="ECO:0000313" key="11">
    <source>
        <dbReference type="EMBL" id="GMM35791.1"/>
    </source>
</evidence>
<evidence type="ECO:0000256" key="2">
    <source>
        <dbReference type="ARBA" id="ARBA00009969"/>
    </source>
</evidence>
<feature type="transmembrane region" description="Helical" evidence="10">
    <location>
        <begin position="180"/>
        <end position="202"/>
    </location>
</feature>
<dbReference type="GO" id="GO:0006869">
    <property type="term" value="P:lipid transport"/>
    <property type="evidence" value="ECO:0007669"/>
    <property type="project" value="UniProtKB-KW"/>
</dbReference>
<name>A0AAV5QMJ9_9ASCO</name>
<dbReference type="RefSeq" id="XP_064852787.1">
    <property type="nucleotide sequence ID" value="XM_064996715.1"/>
</dbReference>
<dbReference type="Proteomes" id="UP001360560">
    <property type="component" value="Unassembled WGS sequence"/>
</dbReference>
<protein>
    <recommendedName>
        <fullName evidence="8">Sphingoid long-chain base transporter RSB1</fullName>
    </recommendedName>
</protein>
<keyword evidence="5" id="KW-0445">Lipid transport</keyword>
<organism evidence="11 12">
    <name type="scientific">Saccharomycopsis crataegensis</name>
    <dbReference type="NCBI Taxonomy" id="43959"/>
    <lineage>
        <taxon>Eukaryota</taxon>
        <taxon>Fungi</taxon>
        <taxon>Dikarya</taxon>
        <taxon>Ascomycota</taxon>
        <taxon>Saccharomycotina</taxon>
        <taxon>Saccharomycetes</taxon>
        <taxon>Saccharomycopsidaceae</taxon>
        <taxon>Saccharomycopsis</taxon>
    </lineage>
</organism>
<evidence type="ECO:0000313" key="12">
    <source>
        <dbReference type="Proteomes" id="UP001360560"/>
    </source>
</evidence>
<evidence type="ECO:0000256" key="5">
    <source>
        <dbReference type="ARBA" id="ARBA00023055"/>
    </source>
</evidence>
<feature type="region of interest" description="Disordered" evidence="9">
    <location>
        <begin position="332"/>
        <end position="362"/>
    </location>
</feature>
<comment type="similarity">
    <text evidence="2">Belongs to the lipid-translocating exporter (LTE) (TC 9.A.26.1) family.</text>
</comment>
<keyword evidence="6 10" id="KW-0472">Membrane</keyword>
<feature type="transmembrane region" description="Helical" evidence="10">
    <location>
        <begin position="251"/>
        <end position="272"/>
    </location>
</feature>
<dbReference type="GO" id="GO:0000324">
    <property type="term" value="C:fungal-type vacuole"/>
    <property type="evidence" value="ECO:0007669"/>
    <property type="project" value="TreeGrafter"/>
</dbReference>
<comment type="function">
    <text evidence="7">Catalyzes the ATP-dependent translocation of sphingoid long-chain bases (LCBs) from the cytoplasmic site toward the extracytoplasmic side of the membrane (flip-flop). Involved in the establishment of the functional lipid asymmetry of the plasma membrane. Regulates intracellular levels of LCBs, sphingolipid precursors that are growth inhibitory at increased levels.</text>
</comment>
<feature type="transmembrane region" description="Helical" evidence="10">
    <location>
        <begin position="288"/>
        <end position="309"/>
    </location>
</feature>
<keyword evidence="12" id="KW-1185">Reference proteome</keyword>
<evidence type="ECO:0000256" key="4">
    <source>
        <dbReference type="ARBA" id="ARBA00022989"/>
    </source>
</evidence>
<dbReference type="AlphaFoldDB" id="A0AAV5QMJ9"/>
<evidence type="ECO:0000256" key="1">
    <source>
        <dbReference type="ARBA" id="ARBA00004651"/>
    </source>
</evidence>
<comment type="subcellular location">
    <subcellularLocation>
        <location evidence="1">Cell membrane</location>
        <topology evidence="1">Multi-pass membrane protein</topology>
    </subcellularLocation>
</comment>
<comment type="caution">
    <text evidence="11">The sequence shown here is derived from an EMBL/GenBank/DDBJ whole genome shotgun (WGS) entry which is preliminary data.</text>
</comment>
<dbReference type="PANTHER" id="PTHR31465:SF9">
    <property type="entry name" value="SPHINGOID LONG-CHAIN BASE TRANSPORTER RSB1"/>
    <property type="match status" value="1"/>
</dbReference>
<gene>
    <name evidence="11" type="ORF">DASC09_031160</name>
</gene>